<evidence type="ECO:0000313" key="2">
    <source>
        <dbReference type="EMBL" id="KAL2734128.1"/>
    </source>
</evidence>
<sequence>MKKTTGEVVPAGGSRPCGFFVPDGATTITITGTGTTGTTGTTVIVVAIVLSAGRTCIVFEVSRERENVQLHEEGHGEGRQGEEEEGEEGTEGCQEKRSREYVC</sequence>
<evidence type="ECO:0000256" key="1">
    <source>
        <dbReference type="SAM" id="MobiDB-lite"/>
    </source>
</evidence>
<proteinExistence type="predicted"/>
<keyword evidence="3" id="KW-1185">Reference proteome</keyword>
<protein>
    <submittedName>
        <fullName evidence="2">Uncharacterized protein</fullName>
    </submittedName>
</protein>
<comment type="caution">
    <text evidence="2">The sequence shown here is derived from an EMBL/GenBank/DDBJ whole genome shotgun (WGS) entry which is preliminary data.</text>
</comment>
<reference evidence="2 3" key="1">
    <citation type="journal article" date="2024" name="Ann. Entomol. Soc. Am.">
        <title>Genomic analyses of the southern and eastern yellowjacket wasps (Hymenoptera: Vespidae) reveal evolutionary signatures of social life.</title>
        <authorList>
            <person name="Catto M.A."/>
            <person name="Caine P.B."/>
            <person name="Orr S.E."/>
            <person name="Hunt B.G."/>
            <person name="Goodisman M.A.D."/>
        </authorList>
    </citation>
    <scope>NUCLEOTIDE SEQUENCE [LARGE SCALE GENOMIC DNA]</scope>
    <source>
        <strain evidence="2">233</strain>
        <tissue evidence="2">Head and thorax</tissue>
    </source>
</reference>
<feature type="compositionally biased region" description="Basic and acidic residues" evidence="1">
    <location>
        <begin position="93"/>
        <end position="103"/>
    </location>
</feature>
<name>A0ABD2BMX2_VESSQ</name>
<feature type="region of interest" description="Disordered" evidence="1">
    <location>
        <begin position="68"/>
        <end position="103"/>
    </location>
</feature>
<dbReference type="Proteomes" id="UP001607302">
    <property type="component" value="Unassembled WGS sequence"/>
</dbReference>
<evidence type="ECO:0000313" key="3">
    <source>
        <dbReference type="Proteomes" id="UP001607302"/>
    </source>
</evidence>
<organism evidence="2 3">
    <name type="scientific">Vespula squamosa</name>
    <name type="common">Southern yellow jacket</name>
    <name type="synonym">Wasp</name>
    <dbReference type="NCBI Taxonomy" id="30214"/>
    <lineage>
        <taxon>Eukaryota</taxon>
        <taxon>Metazoa</taxon>
        <taxon>Ecdysozoa</taxon>
        <taxon>Arthropoda</taxon>
        <taxon>Hexapoda</taxon>
        <taxon>Insecta</taxon>
        <taxon>Pterygota</taxon>
        <taxon>Neoptera</taxon>
        <taxon>Endopterygota</taxon>
        <taxon>Hymenoptera</taxon>
        <taxon>Apocrita</taxon>
        <taxon>Aculeata</taxon>
        <taxon>Vespoidea</taxon>
        <taxon>Vespidae</taxon>
        <taxon>Vespinae</taxon>
        <taxon>Vespula</taxon>
    </lineage>
</organism>
<feature type="compositionally biased region" description="Basic and acidic residues" evidence="1">
    <location>
        <begin position="68"/>
        <end position="81"/>
    </location>
</feature>
<accession>A0ABD2BMX2</accession>
<gene>
    <name evidence="2" type="ORF">V1478_003826</name>
</gene>
<dbReference type="AlphaFoldDB" id="A0ABD2BMX2"/>
<dbReference type="EMBL" id="JAUDFV010000074">
    <property type="protein sequence ID" value="KAL2734128.1"/>
    <property type="molecule type" value="Genomic_DNA"/>
</dbReference>